<dbReference type="GO" id="GO:0000785">
    <property type="term" value="C:chromatin"/>
    <property type="evidence" value="ECO:0007669"/>
    <property type="project" value="TreeGrafter"/>
</dbReference>
<dbReference type="PANTHER" id="PTHR45915">
    <property type="entry name" value="TRANSCRIPTION INTERMEDIARY FACTOR"/>
    <property type="match status" value="1"/>
</dbReference>
<dbReference type="PROSITE" id="PS01359">
    <property type="entry name" value="ZF_PHD_1"/>
    <property type="match status" value="1"/>
</dbReference>
<dbReference type="PANTHER" id="PTHR45915:SF2">
    <property type="entry name" value="TOUTATIS, ISOFORM E"/>
    <property type="match status" value="1"/>
</dbReference>
<evidence type="ECO:0000256" key="4">
    <source>
        <dbReference type="ARBA" id="ARBA00022833"/>
    </source>
</evidence>
<feature type="region of interest" description="Disordered" evidence="6">
    <location>
        <begin position="117"/>
        <end position="154"/>
    </location>
</feature>
<organism evidence="9 10">
    <name type="scientific">Rotaria sordida</name>
    <dbReference type="NCBI Taxonomy" id="392033"/>
    <lineage>
        <taxon>Eukaryota</taxon>
        <taxon>Metazoa</taxon>
        <taxon>Spiralia</taxon>
        <taxon>Gnathifera</taxon>
        <taxon>Rotifera</taxon>
        <taxon>Eurotatoria</taxon>
        <taxon>Bdelloidea</taxon>
        <taxon>Philodinida</taxon>
        <taxon>Philodinidae</taxon>
        <taxon>Rotaria</taxon>
    </lineage>
</organism>
<dbReference type="InterPro" id="IPR011011">
    <property type="entry name" value="Znf_FYVE_PHD"/>
</dbReference>
<name>A0A820MII5_9BILA</name>
<evidence type="ECO:0000313" key="10">
    <source>
        <dbReference type="Proteomes" id="UP000663836"/>
    </source>
</evidence>
<feature type="domain" description="RING-type" evidence="8">
    <location>
        <begin position="30"/>
        <end position="75"/>
    </location>
</feature>
<dbReference type="GO" id="GO:0008270">
    <property type="term" value="F:zinc ion binding"/>
    <property type="evidence" value="ECO:0007669"/>
    <property type="project" value="UniProtKB-KW"/>
</dbReference>
<keyword evidence="4" id="KW-0862">Zinc</keyword>
<dbReference type="PROSITE" id="PS50089">
    <property type="entry name" value="ZF_RING_2"/>
    <property type="match status" value="1"/>
</dbReference>
<dbReference type="InterPro" id="IPR001965">
    <property type="entry name" value="Znf_PHD"/>
</dbReference>
<evidence type="ECO:0000313" key="9">
    <source>
        <dbReference type="EMBL" id="CAF4372632.1"/>
    </source>
</evidence>
<dbReference type="AlphaFoldDB" id="A0A820MII5"/>
<evidence type="ECO:0000256" key="5">
    <source>
        <dbReference type="PROSITE-ProRule" id="PRU00175"/>
    </source>
</evidence>
<dbReference type="Gene3D" id="3.30.40.10">
    <property type="entry name" value="Zinc/RING finger domain, C3HC4 (zinc finger)"/>
    <property type="match status" value="1"/>
</dbReference>
<dbReference type="InterPro" id="IPR019787">
    <property type="entry name" value="Znf_PHD-finger"/>
</dbReference>
<dbReference type="EMBL" id="CAJOBD010057777">
    <property type="protein sequence ID" value="CAF4372632.1"/>
    <property type="molecule type" value="Genomic_DNA"/>
</dbReference>
<dbReference type="InterPro" id="IPR001841">
    <property type="entry name" value="Znf_RING"/>
</dbReference>
<dbReference type="PROSITE" id="PS50016">
    <property type="entry name" value="ZF_PHD_2"/>
    <property type="match status" value="1"/>
</dbReference>
<keyword evidence="2" id="KW-0479">Metal-binding</keyword>
<dbReference type="SUPFAM" id="SSF57903">
    <property type="entry name" value="FYVE/PHD zinc finger"/>
    <property type="match status" value="1"/>
</dbReference>
<evidence type="ECO:0000259" key="7">
    <source>
        <dbReference type="PROSITE" id="PS50016"/>
    </source>
</evidence>
<dbReference type="Pfam" id="PF00628">
    <property type="entry name" value="PHD"/>
    <property type="match status" value="1"/>
</dbReference>
<protein>
    <recommendedName>
        <fullName evidence="11">PHD-type domain-containing protein</fullName>
    </recommendedName>
</protein>
<sequence>FFELDEDNNATGEQLRSAKTAQASTIVTACKICFKSDRPEVLLLCDDCDDAYHLECLRPKLLSVPDGDWYCPLCEHKKLSNHLIEKLKELLINFNIVEQKRTEYNMKKTLERKIKAKEDASDESITASESEQENLDDNLHADESMLSISQTYEN</sequence>
<evidence type="ECO:0000256" key="6">
    <source>
        <dbReference type="SAM" id="MobiDB-lite"/>
    </source>
</evidence>
<dbReference type="CDD" id="cd15543">
    <property type="entry name" value="PHD_RSF1"/>
    <property type="match status" value="1"/>
</dbReference>
<comment type="caution">
    <text evidence="9">The sequence shown here is derived from an EMBL/GenBank/DDBJ whole genome shotgun (WGS) entry which is preliminary data.</text>
</comment>
<evidence type="ECO:0000256" key="2">
    <source>
        <dbReference type="ARBA" id="ARBA00022723"/>
    </source>
</evidence>
<dbReference type="InterPro" id="IPR013083">
    <property type="entry name" value="Znf_RING/FYVE/PHD"/>
</dbReference>
<feature type="non-terminal residue" evidence="9">
    <location>
        <position position="154"/>
    </location>
</feature>
<gene>
    <name evidence="9" type="ORF">JBS370_LOCUS42583</name>
</gene>
<proteinExistence type="predicted"/>
<keyword evidence="3 5" id="KW-0863">Zinc-finger</keyword>
<evidence type="ECO:0000256" key="3">
    <source>
        <dbReference type="ARBA" id="ARBA00022771"/>
    </source>
</evidence>
<evidence type="ECO:0000256" key="1">
    <source>
        <dbReference type="ARBA" id="ARBA00004123"/>
    </source>
</evidence>
<dbReference type="SMART" id="SM00249">
    <property type="entry name" value="PHD"/>
    <property type="match status" value="1"/>
</dbReference>
<feature type="domain" description="PHD-type" evidence="7">
    <location>
        <begin position="27"/>
        <end position="77"/>
    </location>
</feature>
<accession>A0A820MII5</accession>
<feature type="non-terminal residue" evidence="9">
    <location>
        <position position="1"/>
    </location>
</feature>
<dbReference type="Proteomes" id="UP000663836">
    <property type="component" value="Unassembled WGS sequence"/>
</dbReference>
<dbReference type="GO" id="GO:0005634">
    <property type="term" value="C:nucleus"/>
    <property type="evidence" value="ECO:0007669"/>
    <property type="project" value="UniProtKB-SubCell"/>
</dbReference>
<dbReference type="InterPro" id="IPR019786">
    <property type="entry name" value="Zinc_finger_PHD-type_CS"/>
</dbReference>
<evidence type="ECO:0008006" key="11">
    <source>
        <dbReference type="Google" id="ProtNLM"/>
    </source>
</evidence>
<reference evidence="9" key="1">
    <citation type="submission" date="2021-02" db="EMBL/GenBank/DDBJ databases">
        <authorList>
            <person name="Nowell W R."/>
        </authorList>
    </citation>
    <scope>NUCLEOTIDE SEQUENCE</scope>
</reference>
<comment type="subcellular location">
    <subcellularLocation>
        <location evidence="1">Nucleus</location>
    </subcellularLocation>
</comment>
<evidence type="ECO:0000259" key="8">
    <source>
        <dbReference type="PROSITE" id="PS50089"/>
    </source>
</evidence>